<keyword evidence="12" id="KW-1185">Reference proteome</keyword>
<dbReference type="eggNOG" id="COG4251">
    <property type="taxonomic scope" value="Bacteria"/>
</dbReference>
<dbReference type="AlphaFoldDB" id="W0RB04"/>
<keyword evidence="7 11" id="KW-0067">ATP-binding</keyword>
<dbReference type="Gene3D" id="1.10.287.130">
    <property type="match status" value="1"/>
</dbReference>
<sequence length="423" mass="46107">MSEPPVTAAGRVPGPPRAADDGAPCPLGVALARRLRGASTELTHRWLDRIAQRVAIDANHVFPTEELLDHVPILIDGIADHLEDRSNTITADSAVVAKAMELGALRHAQGFDAYQVLKEYEILGGILFTYLAGTVDEIPLGCSRAELFGCAHRVYHAIALVQQATTTEYLRRVTEKLSERDARLRSFHRTLAHELRNRIGAAAGAAELLESVELGDEERKTMSGVVARNVGSMRTTLEHLLELSRVDTSDVRQQRHVRLPRVAAEAARQLRDLARAHGVEVRLAPLPDVDVNAAAVELCLTNFIANGVKYSDPAKPSRWVEVSGELAVDADGRQEVVVHVRDNGLGVPPDQRAGLFGRFFRAHEHSAQYVEGTGLGLSIVLETVRALGGRAWATFPEVGTEFAFALPERRGQEGRRAGGQEID</sequence>
<evidence type="ECO:0000256" key="4">
    <source>
        <dbReference type="ARBA" id="ARBA00022679"/>
    </source>
</evidence>
<evidence type="ECO:0000256" key="8">
    <source>
        <dbReference type="ARBA" id="ARBA00023012"/>
    </source>
</evidence>
<dbReference type="Pfam" id="PF00512">
    <property type="entry name" value="HisKA"/>
    <property type="match status" value="1"/>
</dbReference>
<dbReference type="InterPro" id="IPR003594">
    <property type="entry name" value="HATPase_dom"/>
</dbReference>
<feature type="domain" description="Histidine kinase" evidence="10">
    <location>
        <begin position="190"/>
        <end position="410"/>
    </location>
</feature>
<dbReference type="STRING" id="861299.J421_0110"/>
<gene>
    <name evidence="11" type="ORF">J421_0110</name>
</gene>
<evidence type="ECO:0000256" key="7">
    <source>
        <dbReference type="ARBA" id="ARBA00022840"/>
    </source>
</evidence>
<dbReference type="Gene3D" id="3.30.565.10">
    <property type="entry name" value="Histidine kinase-like ATPase, C-terminal domain"/>
    <property type="match status" value="1"/>
</dbReference>
<dbReference type="InterPro" id="IPR004358">
    <property type="entry name" value="Sig_transdc_His_kin-like_C"/>
</dbReference>
<dbReference type="HOGENOM" id="CLU_648533_0_0_0"/>
<keyword evidence="5" id="KW-0547">Nucleotide-binding</keyword>
<dbReference type="InterPro" id="IPR003661">
    <property type="entry name" value="HisK_dim/P_dom"/>
</dbReference>
<organism evidence="11 12">
    <name type="scientific">Gemmatirosa kalamazoonensis</name>
    <dbReference type="NCBI Taxonomy" id="861299"/>
    <lineage>
        <taxon>Bacteria</taxon>
        <taxon>Pseudomonadati</taxon>
        <taxon>Gemmatimonadota</taxon>
        <taxon>Gemmatimonadia</taxon>
        <taxon>Gemmatimonadales</taxon>
        <taxon>Gemmatimonadaceae</taxon>
        <taxon>Gemmatirosa</taxon>
    </lineage>
</organism>
<reference evidence="11 12" key="1">
    <citation type="journal article" date="2014" name="Genome Announc.">
        <title>Genome Sequence and Methylome of Soil Bacterium Gemmatirosa kalamazoonensis KBS708T, a Member of the Rarely Cultivated Gemmatimonadetes Phylum.</title>
        <authorList>
            <person name="Debruyn J.M."/>
            <person name="Radosevich M."/>
            <person name="Wommack K.E."/>
            <person name="Polson S.W."/>
            <person name="Hauser L.J."/>
            <person name="Fawaz M.N."/>
            <person name="Korlach J."/>
            <person name="Tsai Y.C."/>
        </authorList>
    </citation>
    <scope>NUCLEOTIDE SEQUENCE [LARGE SCALE GENOMIC DNA]</scope>
    <source>
        <strain evidence="11 12">KBS708</strain>
    </source>
</reference>
<evidence type="ECO:0000256" key="1">
    <source>
        <dbReference type="ARBA" id="ARBA00000085"/>
    </source>
</evidence>
<keyword evidence="8" id="KW-0902">Two-component regulatory system</keyword>
<dbReference type="GO" id="GO:0005524">
    <property type="term" value="F:ATP binding"/>
    <property type="evidence" value="ECO:0007669"/>
    <property type="project" value="UniProtKB-KW"/>
</dbReference>
<dbReference type="GO" id="GO:0030295">
    <property type="term" value="F:protein kinase activator activity"/>
    <property type="evidence" value="ECO:0007669"/>
    <property type="project" value="TreeGrafter"/>
</dbReference>
<name>W0RB04_9BACT</name>
<evidence type="ECO:0000256" key="3">
    <source>
        <dbReference type="ARBA" id="ARBA00022553"/>
    </source>
</evidence>
<evidence type="ECO:0000256" key="5">
    <source>
        <dbReference type="ARBA" id="ARBA00022741"/>
    </source>
</evidence>
<dbReference type="InterPro" id="IPR036097">
    <property type="entry name" value="HisK_dim/P_sf"/>
</dbReference>
<dbReference type="InParanoid" id="W0RB04"/>
<dbReference type="PANTHER" id="PTHR42878:SF7">
    <property type="entry name" value="SENSOR HISTIDINE KINASE GLRK"/>
    <property type="match status" value="1"/>
</dbReference>
<accession>W0RB04</accession>
<dbReference type="SMART" id="SM00388">
    <property type="entry name" value="HisKA"/>
    <property type="match status" value="1"/>
</dbReference>
<evidence type="ECO:0000256" key="6">
    <source>
        <dbReference type="ARBA" id="ARBA00022777"/>
    </source>
</evidence>
<dbReference type="GO" id="GO:0007234">
    <property type="term" value="P:osmosensory signaling via phosphorelay pathway"/>
    <property type="evidence" value="ECO:0007669"/>
    <property type="project" value="TreeGrafter"/>
</dbReference>
<dbReference type="SUPFAM" id="SSF47384">
    <property type="entry name" value="Homodimeric domain of signal transducing histidine kinase"/>
    <property type="match status" value="1"/>
</dbReference>
<feature type="region of interest" description="Disordered" evidence="9">
    <location>
        <begin position="1"/>
        <end position="23"/>
    </location>
</feature>
<dbReference type="EMBL" id="CP007128">
    <property type="protein sequence ID" value="AHG87647.1"/>
    <property type="molecule type" value="Genomic_DNA"/>
</dbReference>
<keyword evidence="4" id="KW-0808">Transferase</keyword>
<dbReference type="PANTHER" id="PTHR42878">
    <property type="entry name" value="TWO-COMPONENT HISTIDINE KINASE"/>
    <property type="match status" value="1"/>
</dbReference>
<keyword evidence="6" id="KW-0418">Kinase</keyword>
<dbReference type="InterPro" id="IPR050351">
    <property type="entry name" value="BphY/WalK/GraS-like"/>
</dbReference>
<dbReference type="Pfam" id="PF02518">
    <property type="entry name" value="HATPase_c"/>
    <property type="match status" value="1"/>
</dbReference>
<dbReference type="InterPro" id="IPR036890">
    <property type="entry name" value="HATPase_C_sf"/>
</dbReference>
<dbReference type="InterPro" id="IPR005467">
    <property type="entry name" value="His_kinase_dom"/>
</dbReference>
<proteinExistence type="predicted"/>
<evidence type="ECO:0000313" key="11">
    <source>
        <dbReference type="EMBL" id="AHG87647.1"/>
    </source>
</evidence>
<dbReference type="EC" id="2.7.13.3" evidence="2"/>
<dbReference type="SUPFAM" id="SSF55874">
    <property type="entry name" value="ATPase domain of HSP90 chaperone/DNA topoisomerase II/histidine kinase"/>
    <property type="match status" value="1"/>
</dbReference>
<evidence type="ECO:0000256" key="2">
    <source>
        <dbReference type="ARBA" id="ARBA00012438"/>
    </source>
</evidence>
<dbReference type="KEGG" id="gba:J421_0110"/>
<keyword evidence="3" id="KW-0597">Phosphoprotein</keyword>
<dbReference type="PROSITE" id="PS50109">
    <property type="entry name" value="HIS_KIN"/>
    <property type="match status" value="1"/>
</dbReference>
<dbReference type="GO" id="GO:0000155">
    <property type="term" value="F:phosphorelay sensor kinase activity"/>
    <property type="evidence" value="ECO:0007669"/>
    <property type="project" value="InterPro"/>
</dbReference>
<dbReference type="GO" id="GO:0000156">
    <property type="term" value="F:phosphorelay response regulator activity"/>
    <property type="evidence" value="ECO:0007669"/>
    <property type="project" value="TreeGrafter"/>
</dbReference>
<dbReference type="InterPro" id="IPR025751">
    <property type="entry name" value="RsbRD_N_dom"/>
</dbReference>
<dbReference type="SMART" id="SM00387">
    <property type="entry name" value="HATPase_c"/>
    <property type="match status" value="1"/>
</dbReference>
<evidence type="ECO:0000313" key="12">
    <source>
        <dbReference type="Proteomes" id="UP000019151"/>
    </source>
</evidence>
<dbReference type="Proteomes" id="UP000019151">
    <property type="component" value="Chromosome"/>
</dbReference>
<dbReference type="Pfam" id="PF14361">
    <property type="entry name" value="RsbRD_N"/>
    <property type="match status" value="1"/>
</dbReference>
<evidence type="ECO:0000259" key="10">
    <source>
        <dbReference type="PROSITE" id="PS50109"/>
    </source>
</evidence>
<comment type="catalytic activity">
    <reaction evidence="1">
        <text>ATP + protein L-histidine = ADP + protein N-phospho-L-histidine.</text>
        <dbReference type="EC" id="2.7.13.3"/>
    </reaction>
</comment>
<dbReference type="PRINTS" id="PR00344">
    <property type="entry name" value="BCTRLSENSOR"/>
</dbReference>
<evidence type="ECO:0000256" key="9">
    <source>
        <dbReference type="SAM" id="MobiDB-lite"/>
    </source>
</evidence>
<protein>
    <recommendedName>
        <fullName evidence="2">histidine kinase</fullName>
        <ecNumber evidence="2">2.7.13.3</ecNumber>
    </recommendedName>
</protein>